<keyword evidence="2" id="KW-1185">Reference proteome</keyword>
<sequence>MFVFDLRCHVSDRGLQARNRDVDEANRNAESTPCQSKPVEVGATSTSPAPGNLSISSIRQLRASAFTHQLYSSFDTV</sequence>
<protein>
    <submittedName>
        <fullName evidence="3">Uncharacterized protein</fullName>
    </submittedName>
</protein>
<reference evidence="3" key="1">
    <citation type="submission" date="2017-02" db="UniProtKB">
        <authorList>
            <consortium name="WormBaseParasite"/>
        </authorList>
    </citation>
    <scope>IDENTIFICATION</scope>
</reference>
<evidence type="ECO:0000256" key="1">
    <source>
        <dbReference type="SAM" id="MobiDB-lite"/>
    </source>
</evidence>
<evidence type="ECO:0000313" key="2">
    <source>
        <dbReference type="Proteomes" id="UP000036681"/>
    </source>
</evidence>
<evidence type="ECO:0000313" key="3">
    <source>
        <dbReference type="WBParaSite" id="ALUE_0001280901-mRNA-1"/>
    </source>
</evidence>
<name>A0A0M3I6U0_ASCLU</name>
<accession>A0A0M3I6U0</accession>
<dbReference type="Proteomes" id="UP000036681">
    <property type="component" value="Unplaced"/>
</dbReference>
<dbReference type="WBParaSite" id="ALUE_0001280901-mRNA-1">
    <property type="protein sequence ID" value="ALUE_0001280901-mRNA-1"/>
    <property type="gene ID" value="ALUE_0001280901"/>
</dbReference>
<feature type="region of interest" description="Disordered" evidence="1">
    <location>
        <begin position="19"/>
        <end position="52"/>
    </location>
</feature>
<proteinExistence type="predicted"/>
<dbReference type="AlphaFoldDB" id="A0A0M3I6U0"/>
<organism evidence="2 3">
    <name type="scientific">Ascaris lumbricoides</name>
    <name type="common">Giant roundworm</name>
    <dbReference type="NCBI Taxonomy" id="6252"/>
    <lineage>
        <taxon>Eukaryota</taxon>
        <taxon>Metazoa</taxon>
        <taxon>Ecdysozoa</taxon>
        <taxon>Nematoda</taxon>
        <taxon>Chromadorea</taxon>
        <taxon>Rhabditida</taxon>
        <taxon>Spirurina</taxon>
        <taxon>Ascaridomorpha</taxon>
        <taxon>Ascaridoidea</taxon>
        <taxon>Ascarididae</taxon>
        <taxon>Ascaris</taxon>
    </lineage>
</organism>
<feature type="compositionally biased region" description="Polar residues" evidence="1">
    <location>
        <begin position="43"/>
        <end position="52"/>
    </location>
</feature>